<evidence type="ECO:0000313" key="2">
    <source>
        <dbReference type="Proteomes" id="UP000800200"/>
    </source>
</evidence>
<dbReference type="Proteomes" id="UP000800200">
    <property type="component" value="Unassembled WGS sequence"/>
</dbReference>
<name>A0A6A6EDW8_9PEZI</name>
<dbReference type="EMBL" id="ML994622">
    <property type="protein sequence ID" value="KAF2188768.1"/>
    <property type="molecule type" value="Genomic_DNA"/>
</dbReference>
<organism evidence="1 2">
    <name type="scientific">Zopfia rhizophila CBS 207.26</name>
    <dbReference type="NCBI Taxonomy" id="1314779"/>
    <lineage>
        <taxon>Eukaryota</taxon>
        <taxon>Fungi</taxon>
        <taxon>Dikarya</taxon>
        <taxon>Ascomycota</taxon>
        <taxon>Pezizomycotina</taxon>
        <taxon>Dothideomycetes</taxon>
        <taxon>Dothideomycetes incertae sedis</taxon>
        <taxon>Zopfiaceae</taxon>
        <taxon>Zopfia</taxon>
    </lineage>
</organism>
<proteinExistence type="predicted"/>
<keyword evidence="2" id="KW-1185">Reference proteome</keyword>
<reference evidence="1" key="1">
    <citation type="journal article" date="2020" name="Stud. Mycol.">
        <title>101 Dothideomycetes genomes: a test case for predicting lifestyles and emergence of pathogens.</title>
        <authorList>
            <person name="Haridas S."/>
            <person name="Albert R."/>
            <person name="Binder M."/>
            <person name="Bloem J."/>
            <person name="Labutti K."/>
            <person name="Salamov A."/>
            <person name="Andreopoulos B."/>
            <person name="Baker S."/>
            <person name="Barry K."/>
            <person name="Bills G."/>
            <person name="Bluhm B."/>
            <person name="Cannon C."/>
            <person name="Castanera R."/>
            <person name="Culley D."/>
            <person name="Daum C."/>
            <person name="Ezra D."/>
            <person name="Gonzalez J."/>
            <person name="Henrissat B."/>
            <person name="Kuo A."/>
            <person name="Liang C."/>
            <person name="Lipzen A."/>
            <person name="Lutzoni F."/>
            <person name="Magnuson J."/>
            <person name="Mondo S."/>
            <person name="Nolan M."/>
            <person name="Ohm R."/>
            <person name="Pangilinan J."/>
            <person name="Park H.-J."/>
            <person name="Ramirez L."/>
            <person name="Alfaro M."/>
            <person name="Sun H."/>
            <person name="Tritt A."/>
            <person name="Yoshinaga Y."/>
            <person name="Zwiers L.-H."/>
            <person name="Turgeon B."/>
            <person name="Goodwin S."/>
            <person name="Spatafora J."/>
            <person name="Crous P."/>
            <person name="Grigoriev I."/>
        </authorList>
    </citation>
    <scope>NUCLEOTIDE SEQUENCE</scope>
    <source>
        <strain evidence="1">CBS 207.26</strain>
    </source>
</reference>
<evidence type="ECO:0000313" key="1">
    <source>
        <dbReference type="EMBL" id="KAF2188768.1"/>
    </source>
</evidence>
<protein>
    <submittedName>
        <fullName evidence="1">Uncharacterized protein</fullName>
    </submittedName>
</protein>
<dbReference type="AlphaFoldDB" id="A0A6A6EDW8"/>
<sequence>MIFPLGTNAESSHTLYRLINSLAPFPLYFAGPLHRSPANSLYFYTYGPPLFALLACSIREAIDKVRQPLEPLLRLVQSFLGPTAPFTIHYYTRPNLHSCRSSCAKIGVSTSRNHGNRKLHHGE</sequence>
<gene>
    <name evidence="1" type="ORF">K469DRAFT_70547</name>
</gene>
<accession>A0A6A6EDW8</accession>